<comment type="caution">
    <text evidence="1">The sequence shown here is derived from an EMBL/GenBank/DDBJ whole genome shotgun (WGS) entry which is preliminary data.</text>
</comment>
<dbReference type="RefSeq" id="WP_228325710.1">
    <property type="nucleotide sequence ID" value="NZ_CAWLZN010000001.1"/>
</dbReference>
<gene>
    <name evidence="1" type="ORF">LL965_11860</name>
</gene>
<reference evidence="1 2" key="1">
    <citation type="submission" date="2021-10" db="EMBL/GenBank/DDBJ databases">
        <title>Genome sequencing of Xanthomonas strains from NCPPB.</title>
        <authorList>
            <person name="Hussein R."/>
            <person name="Harrison J."/>
            <person name="Studholme D.J."/>
            <person name="Vicente J."/>
            <person name="Grant M."/>
        </authorList>
    </citation>
    <scope>NUCLEOTIDE SEQUENCE [LARGE SCALE GENOMIC DNA]</scope>
    <source>
        <strain evidence="1 2">NCPPB 101</strain>
    </source>
</reference>
<accession>A0ABS8HEZ5</accession>
<evidence type="ECO:0000313" key="2">
    <source>
        <dbReference type="Proteomes" id="UP001199206"/>
    </source>
</evidence>
<organism evidence="1 2">
    <name type="scientific">Xanthomonas cassavae CFBP 4642</name>
    <dbReference type="NCBI Taxonomy" id="1219375"/>
    <lineage>
        <taxon>Bacteria</taxon>
        <taxon>Pseudomonadati</taxon>
        <taxon>Pseudomonadota</taxon>
        <taxon>Gammaproteobacteria</taxon>
        <taxon>Lysobacterales</taxon>
        <taxon>Lysobacteraceae</taxon>
        <taxon>Xanthomonas</taxon>
    </lineage>
</organism>
<dbReference type="Proteomes" id="UP001199206">
    <property type="component" value="Unassembled WGS sequence"/>
</dbReference>
<proteinExistence type="predicted"/>
<sequence>MGDIPESRYAALARRVVEAHAAQLPRDLQLINERTVRELGALPRNGLPAQVRRKPKPAPWVQPVQQGPTLDNQAPVALHDSLPDPGAPDMFHFRNPFKKKPREPWPLRFDSYSFDARCYHTLRCSIIFDRQQHSSSDLDRFSGEPHKANWKDDWRGGFGSTEEFETRGFPSTVDIRWTAMDGVERYVEIDFEKIFPGHLILHNVAREDIDEFFLVHGYSGNGRHHVYILLEVNDRTINVYMRNRILTKHLADPEHDPNLKISRGELILAWTKTY</sequence>
<dbReference type="EMBL" id="JAJGQJ010000024">
    <property type="protein sequence ID" value="MCC4620748.1"/>
    <property type="molecule type" value="Genomic_DNA"/>
</dbReference>
<name>A0ABS8HEZ5_9XANT</name>
<keyword evidence="2" id="KW-1185">Reference proteome</keyword>
<evidence type="ECO:0000313" key="1">
    <source>
        <dbReference type="EMBL" id="MCC4620748.1"/>
    </source>
</evidence>
<protein>
    <submittedName>
        <fullName evidence="1">Uncharacterized protein</fullName>
    </submittedName>
</protein>